<gene>
    <name evidence="2" type="ordered locus">RSPO_c00933</name>
</gene>
<dbReference type="AlphaFoldDB" id="F6FZ01"/>
<evidence type="ECO:0000313" key="3">
    <source>
        <dbReference type="Proteomes" id="UP000007953"/>
    </source>
</evidence>
<dbReference type="PATRIC" id="fig|1031711.3.peg.915"/>
<organism evidence="2 3">
    <name type="scientific">Ralstonia solanacearum (strain Po82)</name>
    <dbReference type="NCBI Taxonomy" id="1031711"/>
    <lineage>
        <taxon>Bacteria</taxon>
        <taxon>Pseudomonadati</taxon>
        <taxon>Pseudomonadota</taxon>
        <taxon>Betaproteobacteria</taxon>
        <taxon>Burkholderiales</taxon>
        <taxon>Burkholderiaceae</taxon>
        <taxon>Ralstonia</taxon>
        <taxon>Ralstonia solanacearum species complex</taxon>
    </lineage>
</organism>
<sequence length="127" mass="13788">MQGAPDPGIEAVFRCPTHKHLHPTEHMMDSTPKRRASCLPGVLALCAATLLGGCVVAPYYDAYGNPVAVAPAAYPAYPYDYYYGPAYYPAPVYGSLWFGYSSGGCWGCHRGWDGRGRGGWGGRGWRH</sequence>
<accession>F6FZ01</accession>
<keyword evidence="1" id="KW-0812">Transmembrane</keyword>
<dbReference type="KEGG" id="rsn:RSPO_c00933"/>
<proteinExistence type="predicted"/>
<protein>
    <submittedName>
        <fullName evidence="2">Uncharacterized protein</fullName>
    </submittedName>
</protein>
<evidence type="ECO:0000313" key="2">
    <source>
        <dbReference type="EMBL" id="AEG68234.1"/>
    </source>
</evidence>
<keyword evidence="1" id="KW-1133">Transmembrane helix</keyword>
<keyword evidence="1" id="KW-0472">Membrane</keyword>
<reference evidence="2 3" key="1">
    <citation type="journal article" date="2011" name="J. Bacteriol.">
        <title>Complete genome sequence of the plant pathogen Ralstonia solanacearum strain Po82.</title>
        <authorList>
            <person name="Xu J."/>
            <person name="Zheng H.J."/>
            <person name="Liu L."/>
            <person name="Pan Z.C."/>
            <person name="Prior P."/>
            <person name="Tang B."/>
            <person name="Xu J.S."/>
            <person name="Zhang H."/>
            <person name="Tian Q."/>
            <person name="Zhang L.Q."/>
            <person name="Feng J."/>
        </authorList>
    </citation>
    <scope>NUCLEOTIDE SEQUENCE [LARGE SCALE GENOMIC DNA]</scope>
    <source>
        <strain evidence="2 3">Po82</strain>
    </source>
</reference>
<evidence type="ECO:0000256" key="1">
    <source>
        <dbReference type="SAM" id="Phobius"/>
    </source>
</evidence>
<feature type="transmembrane region" description="Helical" evidence="1">
    <location>
        <begin position="37"/>
        <end position="60"/>
    </location>
</feature>
<name>F6FZ01_RALS8</name>
<dbReference type="EMBL" id="CP002819">
    <property type="protein sequence ID" value="AEG68234.1"/>
    <property type="molecule type" value="Genomic_DNA"/>
</dbReference>
<dbReference type="HOGENOM" id="CLU_161373_0_0_4"/>
<dbReference type="eggNOG" id="ENOG5031UJY">
    <property type="taxonomic scope" value="Bacteria"/>
</dbReference>
<dbReference type="Proteomes" id="UP000007953">
    <property type="component" value="Chromosome"/>
</dbReference>